<reference evidence="3" key="1">
    <citation type="journal article" date="2019" name="Int. J. Syst. Evol. Microbiol.">
        <title>The Global Catalogue of Microorganisms (GCM) 10K type strain sequencing project: providing services to taxonomists for standard genome sequencing and annotation.</title>
        <authorList>
            <consortium name="The Broad Institute Genomics Platform"/>
            <consortium name="The Broad Institute Genome Sequencing Center for Infectious Disease"/>
            <person name="Wu L."/>
            <person name="Ma J."/>
        </authorList>
    </citation>
    <scope>NUCLEOTIDE SEQUENCE [LARGE SCALE GENOMIC DNA]</scope>
    <source>
        <strain evidence="3">JCM 6835</strain>
    </source>
</reference>
<evidence type="ECO:0008006" key="4">
    <source>
        <dbReference type="Google" id="ProtNLM"/>
    </source>
</evidence>
<comment type="caution">
    <text evidence="2">The sequence shown here is derived from an EMBL/GenBank/DDBJ whole genome shotgun (WGS) entry which is preliminary data.</text>
</comment>
<keyword evidence="1" id="KW-1133">Transmembrane helix</keyword>
<dbReference type="Gene3D" id="3.40.50.10320">
    <property type="entry name" value="LmbE-like"/>
    <property type="match status" value="1"/>
</dbReference>
<sequence>MTHVLAIGAHAGDMDLTAGAVLAQHVLEGQRATLLHLTLGEPRRAADLLHAGAGPHRARRRPVDPLLARRGRGAPAQLIRKRSQVIRSSVAVNSFVSRRKRRSHAMSRSSRLGRRLTAVVLGVLAAGVIGGATAAPAQAQDMEWVWDWCFDWEGGGYGMCWRHL</sequence>
<evidence type="ECO:0000313" key="2">
    <source>
        <dbReference type="EMBL" id="GAA2650330.1"/>
    </source>
</evidence>
<proteinExistence type="predicted"/>
<name>A0ABP6DSD0_9ACTN</name>
<dbReference type="InterPro" id="IPR024078">
    <property type="entry name" value="LmbE-like_dom_sf"/>
</dbReference>
<protein>
    <recommendedName>
        <fullName evidence="4">PIG-L family deacetylase</fullName>
    </recommendedName>
</protein>
<dbReference type="SUPFAM" id="SSF102588">
    <property type="entry name" value="LmbE-like"/>
    <property type="match status" value="1"/>
</dbReference>
<dbReference type="EMBL" id="BAAATE010000003">
    <property type="protein sequence ID" value="GAA2650330.1"/>
    <property type="molecule type" value="Genomic_DNA"/>
</dbReference>
<keyword evidence="1" id="KW-0812">Transmembrane</keyword>
<dbReference type="Proteomes" id="UP001501666">
    <property type="component" value="Unassembled WGS sequence"/>
</dbReference>
<evidence type="ECO:0000256" key="1">
    <source>
        <dbReference type="SAM" id="Phobius"/>
    </source>
</evidence>
<accession>A0ABP6DSD0</accession>
<organism evidence="2 3">
    <name type="scientific">Nonomuraea recticatena</name>
    <dbReference type="NCBI Taxonomy" id="46178"/>
    <lineage>
        <taxon>Bacteria</taxon>
        <taxon>Bacillati</taxon>
        <taxon>Actinomycetota</taxon>
        <taxon>Actinomycetes</taxon>
        <taxon>Streptosporangiales</taxon>
        <taxon>Streptosporangiaceae</taxon>
        <taxon>Nonomuraea</taxon>
    </lineage>
</organism>
<keyword evidence="3" id="KW-1185">Reference proteome</keyword>
<evidence type="ECO:0000313" key="3">
    <source>
        <dbReference type="Proteomes" id="UP001501666"/>
    </source>
</evidence>
<feature type="transmembrane region" description="Helical" evidence="1">
    <location>
        <begin position="116"/>
        <end position="137"/>
    </location>
</feature>
<gene>
    <name evidence="2" type="ORF">GCM10010412_016030</name>
</gene>
<keyword evidence="1" id="KW-0472">Membrane</keyword>